<comment type="function">
    <text evidence="5">Bidirectionally degrades single-stranded DNA into large acid-insoluble oligonucleotides, which are then degraded further into small acid-soluble oligonucleotides.</text>
</comment>
<keyword evidence="1 5" id="KW-0963">Cytoplasm</keyword>
<evidence type="ECO:0000256" key="4">
    <source>
        <dbReference type="ARBA" id="ARBA00022839"/>
    </source>
</evidence>
<comment type="subunit">
    <text evidence="5">Heterooligomer composed of large and small subunits.</text>
</comment>
<comment type="similarity">
    <text evidence="5 6">Belongs to the XseA family.</text>
</comment>
<dbReference type="NCBIfam" id="TIGR00237">
    <property type="entry name" value="xseA"/>
    <property type="match status" value="1"/>
</dbReference>
<evidence type="ECO:0000256" key="6">
    <source>
        <dbReference type="RuleBase" id="RU004355"/>
    </source>
</evidence>
<dbReference type="Pfam" id="PF13742">
    <property type="entry name" value="tRNA_anti_2"/>
    <property type="match status" value="1"/>
</dbReference>
<comment type="subcellular location">
    <subcellularLocation>
        <location evidence="5 6">Cytoplasm</location>
    </subcellularLocation>
</comment>
<dbReference type="RefSeq" id="WP_353529555.1">
    <property type="nucleotide sequence ID" value="NZ_JBBMEX010000001.1"/>
</dbReference>
<name>A0ABV1HBY3_9FIRM</name>
<protein>
    <recommendedName>
        <fullName evidence="5">Exodeoxyribonuclease 7 large subunit</fullName>
        <ecNumber evidence="5">3.1.11.6</ecNumber>
    </recommendedName>
    <alternativeName>
        <fullName evidence="5">Exodeoxyribonuclease VII large subunit</fullName>
        <shortName evidence="5">Exonuclease VII large subunit</shortName>
    </alternativeName>
</protein>
<evidence type="ECO:0000313" key="9">
    <source>
        <dbReference type="EMBL" id="MEQ2556597.1"/>
    </source>
</evidence>
<dbReference type="Proteomes" id="UP001454489">
    <property type="component" value="Unassembled WGS sequence"/>
</dbReference>
<dbReference type="PANTHER" id="PTHR30008">
    <property type="entry name" value="EXODEOXYRIBONUCLEASE 7 LARGE SUBUNIT"/>
    <property type="match status" value="1"/>
</dbReference>
<evidence type="ECO:0000256" key="5">
    <source>
        <dbReference type="HAMAP-Rule" id="MF_00378"/>
    </source>
</evidence>
<dbReference type="InterPro" id="IPR025824">
    <property type="entry name" value="OB-fold_nuc-bd_dom"/>
</dbReference>
<evidence type="ECO:0000313" key="10">
    <source>
        <dbReference type="Proteomes" id="UP001454489"/>
    </source>
</evidence>
<keyword evidence="10" id="KW-1185">Reference proteome</keyword>
<accession>A0ABV1HBY3</accession>
<dbReference type="HAMAP" id="MF_00378">
    <property type="entry name" value="Exonuc_7_L"/>
    <property type="match status" value="1"/>
</dbReference>
<evidence type="ECO:0000256" key="1">
    <source>
        <dbReference type="ARBA" id="ARBA00022490"/>
    </source>
</evidence>
<feature type="domain" description="OB-fold nucleic acid binding" evidence="8">
    <location>
        <begin position="6"/>
        <end position="100"/>
    </location>
</feature>
<evidence type="ECO:0000259" key="8">
    <source>
        <dbReference type="Pfam" id="PF13742"/>
    </source>
</evidence>
<dbReference type="InterPro" id="IPR020579">
    <property type="entry name" value="Exonuc_VII_lsu_C"/>
</dbReference>
<gene>
    <name evidence="5 9" type="primary">xseA</name>
    <name evidence="9" type="ORF">WMO43_01705</name>
</gene>
<keyword evidence="2 5" id="KW-0540">Nuclease</keyword>
<dbReference type="GO" id="GO:0008855">
    <property type="term" value="F:exodeoxyribonuclease VII activity"/>
    <property type="evidence" value="ECO:0007669"/>
    <property type="project" value="UniProtKB-EC"/>
</dbReference>
<keyword evidence="3 5" id="KW-0378">Hydrolase</keyword>
<dbReference type="InterPro" id="IPR012340">
    <property type="entry name" value="NA-bd_OB-fold"/>
</dbReference>
<dbReference type="SUPFAM" id="SSF50249">
    <property type="entry name" value="Nucleic acid-binding proteins"/>
    <property type="match status" value="1"/>
</dbReference>
<sequence length="406" mass="45596">MRRNVYSVGQVNAYIKNMFAQDFMLRQISVSGEISNCKYHSSGHIYFTLKDSSGIIQAVMFAGNRRGLTFHMKEGDNVVVTGSIEVYERDGKYQLYAREITLAGAGDLYLKYEALKKELEEMGMFAKEYKQDIPKYAKTIGIVTAPTGAAVRDINNIAQRRNPYVQLILYPALVQGEGAAQSIVNGIHAMEQLHPDLLIVGRGGGSIEDLWAFNEEIVARAIFDCPIPVISAVGHETDTTIADYVADLRAPTPSAAAELAVFDIQDFYGNIGQYRMQMNRLMKAKLDIRKQKQEYLKRQLLLLSPQSRIHTKRQYAADLEERLRQQMKQQIIEARHQMEIFAGTLDGLSPAKKLMQGYSVAVNDAGRNIRSTKDVQPGEDIVIRVTDGAVLAKVTGIKEQIRWEKN</sequence>
<evidence type="ECO:0000256" key="3">
    <source>
        <dbReference type="ARBA" id="ARBA00022801"/>
    </source>
</evidence>
<reference evidence="9 10" key="1">
    <citation type="submission" date="2024-03" db="EMBL/GenBank/DDBJ databases">
        <title>Human intestinal bacterial collection.</title>
        <authorList>
            <person name="Pauvert C."/>
            <person name="Hitch T.C.A."/>
            <person name="Clavel T."/>
        </authorList>
    </citation>
    <scope>NUCLEOTIDE SEQUENCE [LARGE SCALE GENOMIC DNA]</scope>
    <source>
        <strain evidence="9 10">CLA-AA-H185</strain>
    </source>
</reference>
<proteinExistence type="inferred from homology"/>
<organism evidence="9 10">
    <name type="scientific">Maccoyibacter intestinihominis</name>
    <dbReference type="NCBI Taxonomy" id="3133499"/>
    <lineage>
        <taxon>Bacteria</taxon>
        <taxon>Bacillati</taxon>
        <taxon>Bacillota</taxon>
        <taxon>Clostridia</taxon>
        <taxon>Lachnospirales</taxon>
        <taxon>Lachnospiraceae</taxon>
        <taxon>Maccoyibacter</taxon>
    </lineage>
</organism>
<dbReference type="CDD" id="cd04489">
    <property type="entry name" value="ExoVII_LU_OBF"/>
    <property type="match status" value="1"/>
</dbReference>
<feature type="domain" description="Exonuclease VII large subunit C-terminal" evidence="7">
    <location>
        <begin position="124"/>
        <end position="339"/>
    </location>
</feature>
<evidence type="ECO:0000259" key="7">
    <source>
        <dbReference type="Pfam" id="PF02601"/>
    </source>
</evidence>
<dbReference type="Gene3D" id="2.40.50.140">
    <property type="entry name" value="Nucleic acid-binding proteins"/>
    <property type="match status" value="1"/>
</dbReference>
<dbReference type="PANTHER" id="PTHR30008:SF0">
    <property type="entry name" value="EXODEOXYRIBONUCLEASE 7 LARGE SUBUNIT"/>
    <property type="match status" value="1"/>
</dbReference>
<comment type="catalytic activity">
    <reaction evidence="5 6">
        <text>Exonucleolytic cleavage in either 5'- to 3'- or 3'- to 5'-direction to yield nucleoside 5'-phosphates.</text>
        <dbReference type="EC" id="3.1.11.6"/>
    </reaction>
</comment>
<dbReference type="InterPro" id="IPR003753">
    <property type="entry name" value="Exonuc_VII_L"/>
</dbReference>
<keyword evidence="4 5" id="KW-0269">Exonuclease</keyword>
<dbReference type="Pfam" id="PF02601">
    <property type="entry name" value="Exonuc_VII_L"/>
    <property type="match status" value="1"/>
</dbReference>
<dbReference type="EC" id="3.1.11.6" evidence="5"/>
<dbReference type="EMBL" id="JBBMEX010000001">
    <property type="protein sequence ID" value="MEQ2556597.1"/>
    <property type="molecule type" value="Genomic_DNA"/>
</dbReference>
<comment type="caution">
    <text evidence="9">The sequence shown here is derived from an EMBL/GenBank/DDBJ whole genome shotgun (WGS) entry which is preliminary data.</text>
</comment>
<evidence type="ECO:0000256" key="2">
    <source>
        <dbReference type="ARBA" id="ARBA00022722"/>
    </source>
</evidence>